<keyword evidence="1" id="KW-0175">Coiled coil</keyword>
<dbReference type="GO" id="GO:0003677">
    <property type="term" value="F:DNA binding"/>
    <property type="evidence" value="ECO:0007669"/>
    <property type="project" value="InterPro"/>
</dbReference>
<accession>A0A6N3F0L4</accession>
<evidence type="ECO:0000259" key="2">
    <source>
        <dbReference type="Pfam" id="PF03449"/>
    </source>
</evidence>
<reference evidence="3" key="1">
    <citation type="submission" date="2019-11" db="EMBL/GenBank/DDBJ databases">
        <authorList>
            <person name="Feng L."/>
        </authorList>
    </citation>
    <scope>NUCLEOTIDE SEQUENCE</scope>
    <source>
        <strain evidence="3">CParaputrificumLFYP93</strain>
    </source>
</reference>
<protein>
    <submittedName>
        <fullName evidence="3">Transcription elongation factor GreA</fullName>
    </submittedName>
</protein>
<dbReference type="RefSeq" id="WP_156561706.1">
    <property type="nucleotide sequence ID" value="NZ_CACRTV010000057.1"/>
</dbReference>
<dbReference type="InterPro" id="IPR022691">
    <property type="entry name" value="Tscrpt_elong_fac_GreA/B_N"/>
</dbReference>
<sequence>MARKISVIQYKRYESKYEKLLEEIPKLEDEVKAAREHGDLSENAEHDAAKAKLAMAKAERADLEELLKCEIVEYDKSPLLVAGSILRISSPALTEGPIVVQLSDVGDLVIEGCLNTATPLGKIIQGKLPGQFTVGKDIFTVEKIMNPNIEEFIQMYPEEDVLIKSLFDKAERE</sequence>
<dbReference type="Pfam" id="PF03449">
    <property type="entry name" value="GreA_GreB_N"/>
    <property type="match status" value="1"/>
</dbReference>
<evidence type="ECO:0000256" key="1">
    <source>
        <dbReference type="SAM" id="Coils"/>
    </source>
</evidence>
<dbReference type="InterPro" id="IPR036805">
    <property type="entry name" value="Tscrpt_elong_fac_GreA/B_N_sf"/>
</dbReference>
<name>A0A6N3F0L4_9CLOT</name>
<dbReference type="SUPFAM" id="SSF46557">
    <property type="entry name" value="GreA transcript cleavage protein, N-terminal domain"/>
    <property type="match status" value="1"/>
</dbReference>
<dbReference type="GO" id="GO:0032784">
    <property type="term" value="P:regulation of DNA-templated transcription elongation"/>
    <property type="evidence" value="ECO:0007669"/>
    <property type="project" value="InterPro"/>
</dbReference>
<organism evidence="3">
    <name type="scientific">Clostridium paraputrificum</name>
    <dbReference type="NCBI Taxonomy" id="29363"/>
    <lineage>
        <taxon>Bacteria</taxon>
        <taxon>Bacillati</taxon>
        <taxon>Bacillota</taxon>
        <taxon>Clostridia</taxon>
        <taxon>Eubacteriales</taxon>
        <taxon>Clostridiaceae</taxon>
        <taxon>Clostridium</taxon>
    </lineage>
</organism>
<keyword evidence="3" id="KW-0251">Elongation factor</keyword>
<gene>
    <name evidence="3" type="primary">greA_3</name>
    <name evidence="3" type="ORF">CPLFYP93_02337</name>
</gene>
<evidence type="ECO:0000313" key="3">
    <source>
        <dbReference type="EMBL" id="VYU45580.1"/>
    </source>
</evidence>
<dbReference type="EMBL" id="CACRTV010000057">
    <property type="protein sequence ID" value="VYU45580.1"/>
    <property type="molecule type" value="Genomic_DNA"/>
</dbReference>
<keyword evidence="3" id="KW-0648">Protein biosynthesis</keyword>
<feature type="coiled-coil region" evidence="1">
    <location>
        <begin position="10"/>
        <end position="73"/>
    </location>
</feature>
<proteinExistence type="predicted"/>
<dbReference type="Gene3D" id="1.10.287.180">
    <property type="entry name" value="Transcription elongation factor, GreA/GreB, N-terminal domain"/>
    <property type="match status" value="1"/>
</dbReference>
<feature type="domain" description="Transcription elongation factor GreA/GreB N-terminal" evidence="2">
    <location>
        <begin position="9"/>
        <end position="68"/>
    </location>
</feature>
<dbReference type="AlphaFoldDB" id="A0A6N3F0L4"/>
<dbReference type="GO" id="GO:0003746">
    <property type="term" value="F:translation elongation factor activity"/>
    <property type="evidence" value="ECO:0007669"/>
    <property type="project" value="UniProtKB-KW"/>
</dbReference>